<feature type="region of interest" description="Disordered" evidence="2">
    <location>
        <begin position="472"/>
        <end position="497"/>
    </location>
</feature>
<evidence type="ECO:0000256" key="2">
    <source>
        <dbReference type="SAM" id="MobiDB-lite"/>
    </source>
</evidence>
<accession>A0A364N7F7</accession>
<feature type="coiled-coil region" evidence="1">
    <location>
        <begin position="73"/>
        <end position="107"/>
    </location>
</feature>
<comment type="caution">
    <text evidence="3">The sequence shown here is derived from an EMBL/GenBank/DDBJ whole genome shotgun (WGS) entry which is preliminary data.</text>
</comment>
<organism evidence="3 4">
    <name type="scientific">Stemphylium lycopersici</name>
    <name type="common">Tomato gray leaf spot disease fungus</name>
    <name type="synonym">Thyrospora lycopersici</name>
    <dbReference type="NCBI Taxonomy" id="183478"/>
    <lineage>
        <taxon>Eukaryota</taxon>
        <taxon>Fungi</taxon>
        <taxon>Dikarya</taxon>
        <taxon>Ascomycota</taxon>
        <taxon>Pezizomycotina</taxon>
        <taxon>Dothideomycetes</taxon>
        <taxon>Pleosporomycetidae</taxon>
        <taxon>Pleosporales</taxon>
        <taxon>Pleosporineae</taxon>
        <taxon>Pleosporaceae</taxon>
        <taxon>Stemphylium</taxon>
    </lineage>
</organism>
<dbReference type="EMBL" id="QGDH01000039">
    <property type="protein sequence ID" value="RAR13200.1"/>
    <property type="molecule type" value="Genomic_DNA"/>
</dbReference>
<dbReference type="Gene3D" id="1.10.287.1490">
    <property type="match status" value="1"/>
</dbReference>
<dbReference type="STRING" id="183478.A0A364N7F7"/>
<proteinExistence type="predicted"/>
<dbReference type="AlphaFoldDB" id="A0A364N7F7"/>
<sequence>MSPSSIGSRASTPTNYVAPRVPSILPAGSRQHSSTMHDNTPISMQSLRKLKDRRRAIANDVQVTLAEVPSTVNNQIELKLKAQQLDIARLREERDDLTKRLKKMEDCFERFSGVADRVEQEQKVSEALPHIVARLGALETFSLNFDVLGLQQNLGELKLKTDQLATIAVALPSLQEDVTLLRPILTRLDALGNVEGLMTNLRTHKNDIALALTQAAEAKSAVAKIPDLEGEITLLKHATEVQKTGIETLTTWKNAQPEAFSEQATRKLVMEEVVDKTAVAKEVLRRAIATAEEKLGKRISAGEESLKKTDKNLDEITKRVRGLQQAVDTIPPQLNDLYTKAKDLEVNSSMTYKKASRVETDLNDFKDSRKSFERFEKDMDRYMDDIEKFNEYRRDLKKIIPNHQKSAKELQELDEAIFKYIGPIEKDYNQTKKTVLGRLTNVQGSIGLVDIGKIVTRVEELERLNRGPAFGKAGTAVTSSPTLNSPVSPLPTPGVSPSRVDQLAKDLQNLEGVVQGDSGFKLAFAHNDQRLADIEQTLQNLNASNGPIAALQGRLAQLDRRLNSSPTIANQPGNKYEATSSSFVDLLGQQISVVQSDLEGLFASLEKVGDRVHEHDGAITIVRDVVPGLFEKHFDPFKSMVETELSAINQKLATYAQVQQCSFDGEQQSQLRALAATTAGFRNDMSTLQSENQNRIAELARKADTVDVRRQIDAIVVAVRDLETRYQNITTDEQYQRMAHWFAHMYPTSAALIQDAAQARQDINQLMAFHNQVAWILSSSNDLRYLCQNTAQLQSLVDRASHLQHLANNVSQLQALVQQRCPQTLAKVDQAYTDVQTAITQAGRAVAKVDEHIRTNEKATSLSQASIQQLTSADSPLAKAEALRALENTIQTLQTDLRTQEVERSTKLQELRKIFGDEHDQRVKIEKRIMDHLNHFKPWISEVVKQVDEVKTAAYEHRSEFNEINNTLIQPNRDFFGLFGTVLTVLAQLQQVVENMNQNLPVAPLRVEWECYLPALGQQAEMNGETGIGKGKGKDKGKQ</sequence>
<feature type="region of interest" description="Disordered" evidence="2">
    <location>
        <begin position="1"/>
        <end position="43"/>
    </location>
</feature>
<feature type="compositionally biased region" description="Polar residues" evidence="2">
    <location>
        <begin position="476"/>
        <end position="487"/>
    </location>
</feature>
<feature type="compositionally biased region" description="Polar residues" evidence="2">
    <location>
        <begin position="30"/>
        <end position="43"/>
    </location>
</feature>
<keyword evidence="4" id="KW-1185">Reference proteome</keyword>
<feature type="compositionally biased region" description="Polar residues" evidence="2">
    <location>
        <begin position="1"/>
        <end position="15"/>
    </location>
</feature>
<evidence type="ECO:0000256" key="1">
    <source>
        <dbReference type="SAM" id="Coils"/>
    </source>
</evidence>
<dbReference type="Proteomes" id="UP000249619">
    <property type="component" value="Unassembled WGS sequence"/>
</dbReference>
<keyword evidence="1" id="KW-0175">Coiled coil</keyword>
<evidence type="ECO:0000313" key="4">
    <source>
        <dbReference type="Proteomes" id="UP000249619"/>
    </source>
</evidence>
<evidence type="ECO:0000313" key="3">
    <source>
        <dbReference type="EMBL" id="RAR13200.1"/>
    </source>
</evidence>
<protein>
    <submittedName>
        <fullName evidence="3">Uncharacterized protein</fullName>
    </submittedName>
</protein>
<name>A0A364N7F7_STELY</name>
<reference evidence="4" key="1">
    <citation type="submission" date="2018-05" db="EMBL/GenBank/DDBJ databases">
        <title>Draft genome sequence of Stemphylium lycopersici strain CIDEFI 213.</title>
        <authorList>
            <person name="Medina R."/>
            <person name="Franco M.E.E."/>
            <person name="Lucentini C.G."/>
            <person name="Saparrat M.C.N."/>
            <person name="Balatti P.A."/>
        </authorList>
    </citation>
    <scope>NUCLEOTIDE SEQUENCE [LARGE SCALE GENOMIC DNA]</scope>
    <source>
        <strain evidence="4">CIDEFI 213</strain>
    </source>
</reference>
<gene>
    <name evidence="3" type="ORF">DDE83_003456</name>
</gene>